<dbReference type="AlphaFoldDB" id="A0AA42KSC8"/>
<comment type="caution">
    <text evidence="1">The sequence shown here is derived from an EMBL/GenBank/DDBJ whole genome shotgun (WGS) entry which is preliminary data.</text>
</comment>
<dbReference type="EMBL" id="JAODYY010000001">
    <property type="protein sequence ID" value="MDH0123322.1"/>
    <property type="molecule type" value="Genomic_DNA"/>
</dbReference>
<sequence>MTNKPYIKEILDAKTRDLDWLCKVVVPAGFYGPGSDAEICTFGSHKDQDVGLIDANGKSWSVLSMLNEHLAAV</sequence>
<accession>A0AA42KSC8</accession>
<dbReference type="Proteomes" id="UP001158087">
    <property type="component" value="Unassembled WGS sequence"/>
</dbReference>
<name>A0AA42KSC8_9HYPH</name>
<evidence type="ECO:0000313" key="1">
    <source>
        <dbReference type="EMBL" id="MDH0123322.1"/>
    </source>
</evidence>
<protein>
    <submittedName>
        <fullName evidence="1">Uncharacterized protein</fullName>
    </submittedName>
</protein>
<organism evidence="1 2">
    <name type="scientific">Brucella intermedia GD04153</name>
    <dbReference type="NCBI Taxonomy" id="2975438"/>
    <lineage>
        <taxon>Bacteria</taxon>
        <taxon>Pseudomonadati</taxon>
        <taxon>Pseudomonadota</taxon>
        <taxon>Alphaproteobacteria</taxon>
        <taxon>Hyphomicrobiales</taxon>
        <taxon>Brucellaceae</taxon>
        <taxon>Brucella/Ochrobactrum group</taxon>
        <taxon>Brucella</taxon>
    </lineage>
</organism>
<reference evidence="1" key="1">
    <citation type="submission" date="2022-09" db="EMBL/GenBank/DDBJ databases">
        <title>Intensive care unit water sources are persistently colonized with multi-drug resistant bacteria and are the site of extensive horizontal gene transfer of antibiotic resistance genes.</title>
        <authorList>
            <person name="Diorio-Toth L."/>
        </authorList>
    </citation>
    <scope>NUCLEOTIDE SEQUENCE</scope>
    <source>
        <strain evidence="1">GD04153</strain>
    </source>
</reference>
<gene>
    <name evidence="1" type="ORF">N7376_04900</name>
</gene>
<proteinExistence type="predicted"/>
<evidence type="ECO:0000313" key="2">
    <source>
        <dbReference type="Proteomes" id="UP001158087"/>
    </source>
</evidence>